<dbReference type="AlphaFoldDB" id="A0A0E9WXT0"/>
<organism evidence="2">
    <name type="scientific">Anguilla anguilla</name>
    <name type="common">European freshwater eel</name>
    <name type="synonym">Muraena anguilla</name>
    <dbReference type="NCBI Taxonomy" id="7936"/>
    <lineage>
        <taxon>Eukaryota</taxon>
        <taxon>Metazoa</taxon>
        <taxon>Chordata</taxon>
        <taxon>Craniata</taxon>
        <taxon>Vertebrata</taxon>
        <taxon>Euteleostomi</taxon>
        <taxon>Actinopterygii</taxon>
        <taxon>Neopterygii</taxon>
        <taxon>Teleostei</taxon>
        <taxon>Anguilliformes</taxon>
        <taxon>Anguillidae</taxon>
        <taxon>Anguilla</taxon>
    </lineage>
</organism>
<feature type="transmembrane region" description="Helical" evidence="1">
    <location>
        <begin position="33"/>
        <end position="54"/>
    </location>
</feature>
<protein>
    <submittedName>
        <fullName evidence="2">Uncharacterized protein</fullName>
    </submittedName>
</protein>
<name>A0A0E9WXT0_ANGAN</name>
<evidence type="ECO:0000313" key="2">
    <source>
        <dbReference type="EMBL" id="JAH94223.1"/>
    </source>
</evidence>
<reference evidence="2" key="1">
    <citation type="submission" date="2014-11" db="EMBL/GenBank/DDBJ databases">
        <authorList>
            <person name="Amaro Gonzalez C."/>
        </authorList>
    </citation>
    <scope>NUCLEOTIDE SEQUENCE</scope>
</reference>
<keyword evidence="1" id="KW-0472">Membrane</keyword>
<sequence length="55" mass="6477">MLKWVSLAFRHEKRLAPNFLLNITNSIRLGHKIYMLITLIFKYVTNVIVILGFLC</sequence>
<dbReference type="EMBL" id="GBXM01014354">
    <property type="protein sequence ID" value="JAH94223.1"/>
    <property type="molecule type" value="Transcribed_RNA"/>
</dbReference>
<keyword evidence="1" id="KW-1133">Transmembrane helix</keyword>
<reference evidence="2" key="2">
    <citation type="journal article" date="2015" name="Fish Shellfish Immunol.">
        <title>Early steps in the European eel (Anguilla anguilla)-Vibrio vulnificus interaction in the gills: Role of the RtxA13 toxin.</title>
        <authorList>
            <person name="Callol A."/>
            <person name="Pajuelo D."/>
            <person name="Ebbesson L."/>
            <person name="Teles M."/>
            <person name="MacKenzie S."/>
            <person name="Amaro C."/>
        </authorList>
    </citation>
    <scope>NUCLEOTIDE SEQUENCE</scope>
</reference>
<proteinExistence type="predicted"/>
<keyword evidence="1" id="KW-0812">Transmembrane</keyword>
<evidence type="ECO:0000256" key="1">
    <source>
        <dbReference type="SAM" id="Phobius"/>
    </source>
</evidence>
<accession>A0A0E9WXT0</accession>